<name>A0A4Y1QKN2_PRUDU</name>
<dbReference type="EMBL" id="AP019297">
    <property type="protein sequence ID" value="BBG92452.1"/>
    <property type="molecule type" value="Genomic_DNA"/>
</dbReference>
<protein>
    <submittedName>
        <fullName evidence="1">Uncharacterized protein</fullName>
    </submittedName>
</protein>
<evidence type="ECO:0000313" key="1">
    <source>
        <dbReference type="EMBL" id="BBG92452.1"/>
    </source>
</evidence>
<proteinExistence type="predicted"/>
<sequence length="95" mass="11018">MNVDGFMKKIGMREASFCLTNKVDNVDQLKRYNMGLGFLESSFWGSWTNFSYKFSYPFYVILMNYPIVEGILIRKDWGRIPPSVTLLSAIVSLIF</sequence>
<reference evidence="1" key="1">
    <citation type="journal article" date="2019" name="Science">
        <title>Mutation of a bHLH transcription factor allowed almond domestication.</title>
        <authorList>
            <person name="Sanchez-Perez R."/>
            <person name="Pavan S."/>
            <person name="Mazzeo R."/>
            <person name="Moldovan C."/>
            <person name="Aiese Cigliano R."/>
            <person name="Del Cueto J."/>
            <person name="Ricciardi F."/>
            <person name="Lotti C."/>
            <person name="Ricciardi L."/>
            <person name="Dicenta F."/>
            <person name="Lopez-Marques R.L."/>
            <person name="Lindberg Moller B."/>
        </authorList>
    </citation>
    <scope>NUCLEOTIDE SEQUENCE</scope>
</reference>
<organism evidence="1">
    <name type="scientific">Prunus dulcis</name>
    <name type="common">Almond</name>
    <name type="synonym">Amygdalus dulcis</name>
    <dbReference type="NCBI Taxonomy" id="3755"/>
    <lineage>
        <taxon>Eukaryota</taxon>
        <taxon>Viridiplantae</taxon>
        <taxon>Streptophyta</taxon>
        <taxon>Embryophyta</taxon>
        <taxon>Tracheophyta</taxon>
        <taxon>Spermatophyta</taxon>
        <taxon>Magnoliopsida</taxon>
        <taxon>eudicotyledons</taxon>
        <taxon>Gunneridae</taxon>
        <taxon>Pentapetalae</taxon>
        <taxon>rosids</taxon>
        <taxon>fabids</taxon>
        <taxon>Rosales</taxon>
        <taxon>Rosaceae</taxon>
        <taxon>Amygdaloideae</taxon>
        <taxon>Amygdaleae</taxon>
        <taxon>Prunus</taxon>
    </lineage>
</organism>
<accession>A0A4Y1QKN2</accession>
<dbReference type="AlphaFoldDB" id="A0A4Y1QKN2"/>
<gene>
    <name evidence="1" type="ORF">Prudu_000198</name>
</gene>